<keyword evidence="2 11" id="KW-0813">Transport</keyword>
<dbReference type="RefSeq" id="WP_320421849.1">
    <property type="nucleotide sequence ID" value="NZ_JAXCLA010000002.1"/>
</dbReference>
<keyword evidence="17" id="KW-1185">Reference proteome</keyword>
<comment type="similarity">
    <text evidence="11 12">Belongs to the TonB-dependent receptor family.</text>
</comment>
<comment type="caution">
    <text evidence="16">The sequence shown here is derived from an EMBL/GenBank/DDBJ whole genome shotgun (WGS) entry which is preliminary data.</text>
</comment>
<gene>
    <name evidence="16" type="ORF">SNE35_05445</name>
</gene>
<protein>
    <submittedName>
        <fullName evidence="16">TonB-dependent receptor</fullName>
    </submittedName>
</protein>
<evidence type="ECO:0000256" key="12">
    <source>
        <dbReference type="RuleBase" id="RU003357"/>
    </source>
</evidence>
<evidence type="ECO:0000256" key="9">
    <source>
        <dbReference type="ARBA" id="ARBA00023136"/>
    </source>
</evidence>
<feature type="chain" id="PRO_5047259246" evidence="13">
    <location>
        <begin position="44"/>
        <end position="752"/>
    </location>
</feature>
<evidence type="ECO:0000256" key="5">
    <source>
        <dbReference type="ARBA" id="ARBA00022692"/>
    </source>
</evidence>
<keyword evidence="5 11" id="KW-0812">Transmembrane</keyword>
<evidence type="ECO:0000256" key="1">
    <source>
        <dbReference type="ARBA" id="ARBA00004571"/>
    </source>
</evidence>
<dbReference type="PANTHER" id="PTHR32552:SF81">
    <property type="entry name" value="TONB-DEPENDENT OUTER MEMBRANE RECEPTOR"/>
    <property type="match status" value="1"/>
</dbReference>
<sequence>MYPPNLEMQMRRSSFPPPVLKLRKLATLLAPCLSALCAPAAWAQQAGGDAPAASKPAEARDTLDVVTVTATRRREPLRDVPLRVETLSATALEQSGANSLADYIGGLPGIDVKTDGGPGRGSVTMRGVSNGEQQIATVGMYVDEVAFGSSSAFVHGGVQALDLSLLDLNHVEVLRGPQGTLYGAGAMGGLLKYVTNEPDTSTFSGKVGLGVRSIQDGGIGHTENVVLNVPLSTDVAGLRIAAFNEHDGGFIRATGLAAGDKTNAGDTRGARLSLLLEPTSKMKVRLAATTQDIKRDGTDTVDYDATTGRPVVGDLARALATREPYTVKTRLVSADVEYDFGWARLNAIASTQRLDMDTAQDATALLGASAAAFDYARLDNTIGLHKKTQELRLTSGRGEVEWILGLYHDEERGNVGQLLFGQLAGNGGDMDLQANSQPSTYRETAVYGDITWNIGTAWSLTAGARFAKNKQHYAVVGAGPLDSDNHSDDDSKTYLATLRYSLDKTSSVYFRAASGYRPGGPNPPALDGNLQVIPGTPSSFNHDTLWSFELGYKADLLDRRLNLEAALYQINWNDLQQPMAYGVSTLVGNAGKARVRGLELAARYRASADWDLNGSLAYTDPKLTEDAPALGPAGSRLPNVAKIALTAGLRYSFPLAGHESYAGLNLRHVGQRNAGFDAEGSSVPNFSLPAYTMVDANWGLDLGRWQVSAFIRNLTNKQALLGADTALTAFGLPLHATVAQPRTIGGTVSFNF</sequence>
<keyword evidence="4" id="KW-0410">Iron transport</keyword>
<evidence type="ECO:0000256" key="10">
    <source>
        <dbReference type="ARBA" id="ARBA00023237"/>
    </source>
</evidence>
<proteinExistence type="inferred from homology"/>
<evidence type="ECO:0000259" key="14">
    <source>
        <dbReference type="Pfam" id="PF00593"/>
    </source>
</evidence>
<dbReference type="PROSITE" id="PS52016">
    <property type="entry name" value="TONB_DEPENDENT_REC_3"/>
    <property type="match status" value="1"/>
</dbReference>
<evidence type="ECO:0000256" key="2">
    <source>
        <dbReference type="ARBA" id="ARBA00022448"/>
    </source>
</evidence>
<feature type="domain" description="TonB-dependent receptor-like beta-barrel" evidence="14">
    <location>
        <begin position="298"/>
        <end position="714"/>
    </location>
</feature>
<dbReference type="InterPro" id="IPR012910">
    <property type="entry name" value="Plug_dom"/>
</dbReference>
<dbReference type="EMBL" id="JAXCLA010000002">
    <property type="protein sequence ID" value="MDY0743936.1"/>
    <property type="molecule type" value="Genomic_DNA"/>
</dbReference>
<evidence type="ECO:0000256" key="13">
    <source>
        <dbReference type="SAM" id="SignalP"/>
    </source>
</evidence>
<dbReference type="Proteomes" id="UP001285263">
    <property type="component" value="Unassembled WGS sequence"/>
</dbReference>
<evidence type="ECO:0000256" key="11">
    <source>
        <dbReference type="PROSITE-ProRule" id="PRU01360"/>
    </source>
</evidence>
<dbReference type="PANTHER" id="PTHR32552">
    <property type="entry name" value="FERRICHROME IRON RECEPTOR-RELATED"/>
    <property type="match status" value="1"/>
</dbReference>
<name>A0ABU5DCC9_9BURK</name>
<dbReference type="InterPro" id="IPR036942">
    <property type="entry name" value="Beta-barrel_TonB_sf"/>
</dbReference>
<evidence type="ECO:0000256" key="7">
    <source>
        <dbReference type="ARBA" id="ARBA00023065"/>
    </source>
</evidence>
<keyword evidence="3 11" id="KW-1134">Transmembrane beta strand</keyword>
<keyword evidence="10 11" id="KW-0998">Cell outer membrane</keyword>
<dbReference type="SUPFAM" id="SSF56935">
    <property type="entry name" value="Porins"/>
    <property type="match status" value="1"/>
</dbReference>
<keyword evidence="16" id="KW-0675">Receptor</keyword>
<evidence type="ECO:0000256" key="3">
    <source>
        <dbReference type="ARBA" id="ARBA00022452"/>
    </source>
</evidence>
<feature type="domain" description="TonB-dependent receptor plug" evidence="15">
    <location>
        <begin position="77"/>
        <end position="189"/>
    </location>
</feature>
<keyword evidence="7" id="KW-0406">Ion transport</keyword>
<dbReference type="InterPro" id="IPR039426">
    <property type="entry name" value="TonB-dep_rcpt-like"/>
</dbReference>
<keyword evidence="13" id="KW-0732">Signal</keyword>
<dbReference type="Gene3D" id="2.40.170.20">
    <property type="entry name" value="TonB-dependent receptor, beta-barrel domain"/>
    <property type="match status" value="1"/>
</dbReference>
<evidence type="ECO:0000256" key="4">
    <source>
        <dbReference type="ARBA" id="ARBA00022496"/>
    </source>
</evidence>
<accession>A0ABU5DCC9</accession>
<evidence type="ECO:0000256" key="8">
    <source>
        <dbReference type="ARBA" id="ARBA00023077"/>
    </source>
</evidence>
<dbReference type="Pfam" id="PF00593">
    <property type="entry name" value="TonB_dep_Rec_b-barrel"/>
    <property type="match status" value="1"/>
</dbReference>
<evidence type="ECO:0000256" key="6">
    <source>
        <dbReference type="ARBA" id="ARBA00023004"/>
    </source>
</evidence>
<evidence type="ECO:0000313" key="17">
    <source>
        <dbReference type="Proteomes" id="UP001285263"/>
    </source>
</evidence>
<comment type="subcellular location">
    <subcellularLocation>
        <location evidence="1 11">Cell outer membrane</location>
        <topology evidence="1 11">Multi-pass membrane protein</topology>
    </subcellularLocation>
</comment>
<keyword evidence="8 12" id="KW-0798">TonB box</keyword>
<keyword evidence="9 11" id="KW-0472">Membrane</keyword>
<evidence type="ECO:0000259" key="15">
    <source>
        <dbReference type="Pfam" id="PF07715"/>
    </source>
</evidence>
<dbReference type="CDD" id="cd01347">
    <property type="entry name" value="ligand_gated_channel"/>
    <property type="match status" value="1"/>
</dbReference>
<evidence type="ECO:0000313" key="16">
    <source>
        <dbReference type="EMBL" id="MDY0743936.1"/>
    </source>
</evidence>
<organism evidence="16 17">
    <name type="scientific">Roseateles agri</name>
    <dbReference type="NCBI Taxonomy" id="3098619"/>
    <lineage>
        <taxon>Bacteria</taxon>
        <taxon>Pseudomonadati</taxon>
        <taxon>Pseudomonadota</taxon>
        <taxon>Betaproteobacteria</taxon>
        <taxon>Burkholderiales</taxon>
        <taxon>Sphaerotilaceae</taxon>
        <taxon>Roseateles</taxon>
    </lineage>
</organism>
<keyword evidence="6" id="KW-0408">Iron</keyword>
<feature type="signal peptide" evidence="13">
    <location>
        <begin position="1"/>
        <end position="43"/>
    </location>
</feature>
<reference evidence="16 17" key="1">
    <citation type="submission" date="2023-11" db="EMBL/GenBank/DDBJ databases">
        <title>Paucibacter sp. nov., isolated from fresh soil in Korea.</title>
        <authorList>
            <person name="Le N.T.T."/>
        </authorList>
    </citation>
    <scope>NUCLEOTIDE SEQUENCE [LARGE SCALE GENOMIC DNA]</scope>
    <source>
        <strain evidence="16 17">R3-3</strain>
    </source>
</reference>
<dbReference type="Pfam" id="PF07715">
    <property type="entry name" value="Plug"/>
    <property type="match status" value="1"/>
</dbReference>
<dbReference type="InterPro" id="IPR000531">
    <property type="entry name" value="Beta-barrel_TonB"/>
</dbReference>